<name>A0A1I0DH91_9BACT</name>
<gene>
    <name evidence="1" type="ORF">SAMN05444285_11062</name>
</gene>
<accession>A0A1I0DH91</accession>
<evidence type="ECO:0000313" key="1">
    <source>
        <dbReference type="EMBL" id="SET31780.1"/>
    </source>
</evidence>
<dbReference type="EMBL" id="FOHT01000010">
    <property type="protein sequence ID" value="SET31780.1"/>
    <property type="molecule type" value="Genomic_DNA"/>
</dbReference>
<dbReference type="Proteomes" id="UP000181981">
    <property type="component" value="Unassembled WGS sequence"/>
</dbReference>
<proteinExistence type="predicted"/>
<sequence length="46" mass="5289">MTEKFIPPFGKFCPYREGAHFILGNTANLFCGAYTILHIEIERLTK</sequence>
<reference evidence="1 2" key="1">
    <citation type="submission" date="2016-10" db="EMBL/GenBank/DDBJ databases">
        <authorList>
            <person name="de Groot N.N."/>
        </authorList>
    </citation>
    <scope>NUCLEOTIDE SEQUENCE [LARGE SCALE GENOMIC DNA]</scope>
    <source>
        <strain evidence="1 2">DSM 25947</strain>
    </source>
</reference>
<protein>
    <submittedName>
        <fullName evidence="1">Uncharacterized protein</fullName>
    </submittedName>
</protein>
<dbReference type="AlphaFoldDB" id="A0A1I0DH91"/>
<organism evidence="1 2">
    <name type="scientific">Draconibacterium orientale</name>
    <dbReference type="NCBI Taxonomy" id="1168034"/>
    <lineage>
        <taxon>Bacteria</taxon>
        <taxon>Pseudomonadati</taxon>
        <taxon>Bacteroidota</taxon>
        <taxon>Bacteroidia</taxon>
        <taxon>Marinilabiliales</taxon>
        <taxon>Prolixibacteraceae</taxon>
        <taxon>Draconibacterium</taxon>
    </lineage>
</organism>
<evidence type="ECO:0000313" key="2">
    <source>
        <dbReference type="Proteomes" id="UP000181981"/>
    </source>
</evidence>